<gene>
    <name evidence="1" type="ORF">QFZ36_002273</name>
</gene>
<name>A0ABU0PL68_9MICC</name>
<sequence>MIPSRMTGDLSAGVWDLSAGVWELLGGLGAVPRRLVRDNETGIRRRNAMPPGWRIRRVLATPIV</sequence>
<reference evidence="1 2" key="1">
    <citation type="submission" date="2023-07" db="EMBL/GenBank/DDBJ databases">
        <title>Comparative genomics of wheat-associated soil bacteria to identify genetic determinants of phenazine resistance.</title>
        <authorList>
            <person name="Mouncey N."/>
        </authorList>
    </citation>
    <scope>NUCLEOTIDE SEQUENCE [LARGE SCALE GENOMIC DNA]</scope>
    <source>
        <strain evidence="1 2">W1I3</strain>
    </source>
</reference>
<proteinExistence type="predicted"/>
<dbReference type="EMBL" id="JAUSXB010000001">
    <property type="protein sequence ID" value="MDQ0674712.1"/>
    <property type="molecule type" value="Genomic_DNA"/>
</dbReference>
<dbReference type="Proteomes" id="UP001236806">
    <property type="component" value="Unassembled WGS sequence"/>
</dbReference>
<evidence type="ECO:0008006" key="3">
    <source>
        <dbReference type="Google" id="ProtNLM"/>
    </source>
</evidence>
<comment type="caution">
    <text evidence="1">The sequence shown here is derived from an EMBL/GenBank/DDBJ whole genome shotgun (WGS) entry which is preliminary data.</text>
</comment>
<evidence type="ECO:0000313" key="1">
    <source>
        <dbReference type="EMBL" id="MDQ0674712.1"/>
    </source>
</evidence>
<evidence type="ECO:0000313" key="2">
    <source>
        <dbReference type="Proteomes" id="UP001236806"/>
    </source>
</evidence>
<organism evidence="1 2">
    <name type="scientific">Pseudarthrobacter siccitolerans</name>
    <dbReference type="NCBI Taxonomy" id="861266"/>
    <lineage>
        <taxon>Bacteria</taxon>
        <taxon>Bacillati</taxon>
        <taxon>Actinomycetota</taxon>
        <taxon>Actinomycetes</taxon>
        <taxon>Micrococcales</taxon>
        <taxon>Micrococcaceae</taxon>
        <taxon>Pseudarthrobacter</taxon>
    </lineage>
</organism>
<protein>
    <recommendedName>
        <fullName evidence="3">Transposase</fullName>
    </recommendedName>
</protein>
<keyword evidence="2" id="KW-1185">Reference proteome</keyword>
<accession>A0ABU0PL68</accession>